<evidence type="ECO:0000256" key="2">
    <source>
        <dbReference type="ARBA" id="ARBA00008520"/>
    </source>
</evidence>
<dbReference type="PANTHER" id="PTHR43649">
    <property type="entry name" value="ARABINOSE-BINDING PROTEIN-RELATED"/>
    <property type="match status" value="1"/>
</dbReference>
<evidence type="ECO:0000256" key="4">
    <source>
        <dbReference type="ARBA" id="ARBA00022729"/>
    </source>
</evidence>
<dbReference type="Proteomes" id="UP000321523">
    <property type="component" value="Unassembled WGS sequence"/>
</dbReference>
<evidence type="ECO:0008006" key="7">
    <source>
        <dbReference type="Google" id="ProtNLM"/>
    </source>
</evidence>
<dbReference type="SUPFAM" id="SSF53850">
    <property type="entry name" value="Periplasmic binding protein-like II"/>
    <property type="match status" value="1"/>
</dbReference>
<keyword evidence="6" id="KW-1185">Reference proteome</keyword>
<proteinExistence type="inferred from homology"/>
<name>A0A512DVM7_9PROT</name>
<evidence type="ECO:0000256" key="1">
    <source>
        <dbReference type="ARBA" id="ARBA00004418"/>
    </source>
</evidence>
<dbReference type="GO" id="GO:0042597">
    <property type="term" value="C:periplasmic space"/>
    <property type="evidence" value="ECO:0007669"/>
    <property type="project" value="UniProtKB-SubCell"/>
</dbReference>
<keyword evidence="4" id="KW-0732">Signal</keyword>
<accession>A0A512DVM7</accession>
<dbReference type="PANTHER" id="PTHR43649:SF34">
    <property type="entry name" value="ABC TRANSPORTER PERIPLASMIC-BINDING PROTEIN YCJN-RELATED"/>
    <property type="match status" value="1"/>
</dbReference>
<organism evidence="5 6">
    <name type="scientific">Skermanella aerolata</name>
    <dbReference type="NCBI Taxonomy" id="393310"/>
    <lineage>
        <taxon>Bacteria</taxon>
        <taxon>Pseudomonadati</taxon>
        <taxon>Pseudomonadota</taxon>
        <taxon>Alphaproteobacteria</taxon>
        <taxon>Rhodospirillales</taxon>
        <taxon>Azospirillaceae</taxon>
        <taxon>Skermanella</taxon>
    </lineage>
</organism>
<dbReference type="AlphaFoldDB" id="A0A512DVM7"/>
<dbReference type="InterPro" id="IPR050490">
    <property type="entry name" value="Bact_solute-bd_prot1"/>
</dbReference>
<evidence type="ECO:0000313" key="6">
    <source>
        <dbReference type="Proteomes" id="UP000321523"/>
    </source>
</evidence>
<dbReference type="InterPro" id="IPR006059">
    <property type="entry name" value="SBP"/>
</dbReference>
<gene>
    <name evidence="5" type="ORF">SAE02_46630</name>
</gene>
<keyword evidence="3" id="KW-0813">Transport</keyword>
<evidence type="ECO:0000313" key="5">
    <source>
        <dbReference type="EMBL" id="GEO40515.1"/>
    </source>
</evidence>
<evidence type="ECO:0000256" key="3">
    <source>
        <dbReference type="ARBA" id="ARBA00022448"/>
    </source>
</evidence>
<comment type="subcellular location">
    <subcellularLocation>
        <location evidence="1">Periplasm</location>
    </subcellularLocation>
</comment>
<dbReference type="Pfam" id="PF01547">
    <property type="entry name" value="SBP_bac_1"/>
    <property type="match status" value="1"/>
</dbReference>
<sequence>MSVINVNKNMEGDAMRKKLWGAIAFAGALMTSVSAMAWTLEEAAQPYKGTNIKAIFLDRPGYAAAIKLLPEFEKKTGIKVNYEIVPYENSRERQVLDFTGGGEIDVVLTDVVWIGEFAGNGWLEPVKTFTDDAKLADPKLNLKGFFPILLESFGTWGDEVYGLPFDNYSGLLYYNKCTLQQAGFDKPPATWDELMNVYAPKLTDTANRKYAYALQSRRGETQSADSFMRVLWPFGGSLLDDKFKSNLNSAQSQAGLKFRQDLMKYMPPGIVDYDHAEAVNALAQGNVAMITEWSAFYSTLSDPSKSKITDCLAVATEPAGPAGLKPALGGFSLGVNAQSSDAKKAASWLFIQWVTSEEMAKPYIEAGGVSGRTEVYKDADIQKRYPFVAPMVASWDGGVPDFRPRFAEWPELSEVVAEWGTRMMLGNVSIEQGAQSIGARMEEILGQAGYYDGSKPLRK</sequence>
<dbReference type="CDD" id="cd13585">
    <property type="entry name" value="PBP2_TMBP_like"/>
    <property type="match status" value="1"/>
</dbReference>
<reference evidence="5 6" key="1">
    <citation type="submission" date="2019-07" db="EMBL/GenBank/DDBJ databases">
        <title>Whole genome shotgun sequence of Skermanella aerolata NBRC 106429.</title>
        <authorList>
            <person name="Hosoyama A."/>
            <person name="Uohara A."/>
            <person name="Ohji S."/>
            <person name="Ichikawa N."/>
        </authorList>
    </citation>
    <scope>NUCLEOTIDE SEQUENCE [LARGE SCALE GENOMIC DNA]</scope>
    <source>
        <strain evidence="5 6">NBRC 106429</strain>
    </source>
</reference>
<dbReference type="EMBL" id="BJYZ01000022">
    <property type="protein sequence ID" value="GEO40515.1"/>
    <property type="molecule type" value="Genomic_DNA"/>
</dbReference>
<protein>
    <recommendedName>
        <fullName evidence="7">Sugar ABC transporter substrate-binding protein</fullName>
    </recommendedName>
</protein>
<comment type="caution">
    <text evidence="5">The sequence shown here is derived from an EMBL/GenBank/DDBJ whole genome shotgun (WGS) entry which is preliminary data.</text>
</comment>
<dbReference type="Gene3D" id="3.40.190.10">
    <property type="entry name" value="Periplasmic binding protein-like II"/>
    <property type="match status" value="2"/>
</dbReference>
<comment type="similarity">
    <text evidence="2">Belongs to the bacterial solute-binding protein 1 family.</text>
</comment>